<dbReference type="InterPro" id="IPR029063">
    <property type="entry name" value="SAM-dependent_MTases_sf"/>
</dbReference>
<dbReference type="GO" id="GO:0008168">
    <property type="term" value="F:methyltransferase activity"/>
    <property type="evidence" value="ECO:0007669"/>
    <property type="project" value="TreeGrafter"/>
</dbReference>
<evidence type="ECO:0008006" key="4">
    <source>
        <dbReference type="Google" id="ProtNLM"/>
    </source>
</evidence>
<gene>
    <name evidence="2" type="ORF">SAPIO_CDS9496</name>
</gene>
<protein>
    <recommendedName>
        <fullName evidence="4">Methyltransferase domain-containing protein</fullName>
    </recommendedName>
</protein>
<organism evidence="2 3">
    <name type="scientific">Pseudallescheria apiosperma</name>
    <name type="common">Scedosporium apiospermum</name>
    <dbReference type="NCBI Taxonomy" id="563466"/>
    <lineage>
        <taxon>Eukaryota</taxon>
        <taxon>Fungi</taxon>
        <taxon>Dikarya</taxon>
        <taxon>Ascomycota</taxon>
        <taxon>Pezizomycotina</taxon>
        <taxon>Sordariomycetes</taxon>
        <taxon>Hypocreomycetidae</taxon>
        <taxon>Microascales</taxon>
        <taxon>Microascaceae</taxon>
        <taxon>Scedosporium</taxon>
    </lineage>
</organism>
<proteinExistence type="inferred from homology"/>
<evidence type="ECO:0000313" key="2">
    <source>
        <dbReference type="EMBL" id="KEZ39585.1"/>
    </source>
</evidence>
<dbReference type="OrthoDB" id="2013972at2759"/>
<dbReference type="PANTHER" id="PTHR43591">
    <property type="entry name" value="METHYLTRANSFERASE"/>
    <property type="match status" value="1"/>
</dbReference>
<name>A0A084FWX3_PSEDA</name>
<dbReference type="OMA" id="NTERDTH"/>
<dbReference type="GeneID" id="27728568"/>
<dbReference type="VEuPathDB" id="FungiDB:SAPIO_CDS9496"/>
<dbReference type="AlphaFoldDB" id="A0A084FWX3"/>
<dbReference type="KEGG" id="sapo:SAPIO_CDS9496"/>
<dbReference type="Gene3D" id="3.40.50.150">
    <property type="entry name" value="Vaccinia Virus protein VP39"/>
    <property type="match status" value="1"/>
</dbReference>
<comment type="similarity">
    <text evidence="1">Belongs to the methyltransferase superfamily. LaeA methyltransferase family.</text>
</comment>
<dbReference type="PANTHER" id="PTHR43591:SF24">
    <property type="entry name" value="2-METHOXY-6-POLYPRENYL-1,4-BENZOQUINOL METHYLASE, MITOCHONDRIAL"/>
    <property type="match status" value="1"/>
</dbReference>
<keyword evidence="3" id="KW-1185">Reference proteome</keyword>
<comment type="caution">
    <text evidence="2">The sequence shown here is derived from an EMBL/GenBank/DDBJ whole genome shotgun (WGS) entry which is preliminary data.</text>
</comment>
<dbReference type="SUPFAM" id="SSF53335">
    <property type="entry name" value="S-adenosyl-L-methionine-dependent methyltransferases"/>
    <property type="match status" value="1"/>
</dbReference>
<dbReference type="EMBL" id="JOWA01000143">
    <property type="protein sequence ID" value="KEZ39585.1"/>
    <property type="molecule type" value="Genomic_DNA"/>
</dbReference>
<dbReference type="RefSeq" id="XP_016639384.1">
    <property type="nucleotide sequence ID" value="XM_016790874.1"/>
</dbReference>
<dbReference type="CDD" id="cd02440">
    <property type="entry name" value="AdoMet_MTases"/>
    <property type="match status" value="1"/>
</dbReference>
<dbReference type="Proteomes" id="UP000028545">
    <property type="component" value="Unassembled WGS sequence"/>
</dbReference>
<sequence>MSNSPPKQPLRPPSPDTHAEVIEADANFAVENDRLDLQHHSCLLTLNNKLYLCAAGRDGKPFNRVLDAGCGTGIWAVDFADEHPETQVIGVDLSPIQPSFVPPNVSFFVDDLEEPWAYNDPFDFIYFRLMVGSITDWPRLLKQAYQNVRPGGYVELMDATYPVDCDDETLTPENSVFEWNRLLCKAAASVGKPLDEAFRYKKHLIDAGFVNVTETRYKWPMNSWPKDPKYKELGSWTLENIMEGLQGISLALFTRVLGWTAEELEVFLVDVRKQFKNKSVHGYWHIVVVYGQKPE</sequence>
<evidence type="ECO:0000256" key="1">
    <source>
        <dbReference type="ARBA" id="ARBA00038158"/>
    </source>
</evidence>
<dbReference type="Pfam" id="PF13489">
    <property type="entry name" value="Methyltransf_23"/>
    <property type="match status" value="1"/>
</dbReference>
<evidence type="ECO:0000313" key="3">
    <source>
        <dbReference type="Proteomes" id="UP000028545"/>
    </source>
</evidence>
<reference evidence="2 3" key="1">
    <citation type="journal article" date="2014" name="Genome Announc.">
        <title>Draft genome sequence of the pathogenic fungus Scedosporium apiospermum.</title>
        <authorList>
            <person name="Vandeputte P."/>
            <person name="Ghamrawi S."/>
            <person name="Rechenmann M."/>
            <person name="Iltis A."/>
            <person name="Giraud S."/>
            <person name="Fleury M."/>
            <person name="Thornton C."/>
            <person name="Delhaes L."/>
            <person name="Meyer W."/>
            <person name="Papon N."/>
            <person name="Bouchara J.P."/>
        </authorList>
    </citation>
    <scope>NUCLEOTIDE SEQUENCE [LARGE SCALE GENOMIC DNA]</scope>
    <source>
        <strain evidence="2 3">IHEM 14462</strain>
    </source>
</reference>
<accession>A0A084FWX3</accession>
<dbReference type="HOGENOM" id="CLU_010595_2_3_1"/>